<dbReference type="GO" id="GO:0003714">
    <property type="term" value="F:transcription corepressor activity"/>
    <property type="evidence" value="ECO:0007669"/>
    <property type="project" value="InterPro"/>
</dbReference>
<dbReference type="GO" id="GO:0070370">
    <property type="term" value="P:cellular heat acclimation"/>
    <property type="evidence" value="ECO:0007669"/>
    <property type="project" value="TreeGrafter"/>
</dbReference>
<evidence type="ECO:0000256" key="2">
    <source>
        <dbReference type="SAM" id="MobiDB-lite"/>
    </source>
</evidence>
<dbReference type="STRING" id="48697.A0A101MNC3"/>
<evidence type="ECO:0000313" key="4">
    <source>
        <dbReference type="Proteomes" id="UP000055045"/>
    </source>
</evidence>
<evidence type="ECO:0000313" key="3">
    <source>
        <dbReference type="EMBL" id="KUM63655.1"/>
    </source>
</evidence>
<gene>
    <name evidence="3" type="ORF">ACN42_g3418</name>
</gene>
<dbReference type="PANTHER" id="PTHR19424:SF0">
    <property type="entry name" value="HEAT SHOCK FACTOR BINDING PROTEIN 1"/>
    <property type="match status" value="1"/>
</dbReference>
<dbReference type="GO" id="GO:0005634">
    <property type="term" value="C:nucleus"/>
    <property type="evidence" value="ECO:0007669"/>
    <property type="project" value="TreeGrafter"/>
</dbReference>
<accession>A0A101MNC3</accession>
<dbReference type="AlphaFoldDB" id="A0A101MNC3"/>
<name>A0A101MNC3_PENFR</name>
<dbReference type="EMBL" id="LLXE01000067">
    <property type="protein sequence ID" value="KUM63655.1"/>
    <property type="molecule type" value="Genomic_DNA"/>
</dbReference>
<evidence type="ECO:0008006" key="5">
    <source>
        <dbReference type="Google" id="ProtNLM"/>
    </source>
</evidence>
<organism evidence="3 4">
    <name type="scientific">Penicillium freii</name>
    <dbReference type="NCBI Taxonomy" id="48697"/>
    <lineage>
        <taxon>Eukaryota</taxon>
        <taxon>Fungi</taxon>
        <taxon>Dikarya</taxon>
        <taxon>Ascomycota</taxon>
        <taxon>Pezizomycotina</taxon>
        <taxon>Eurotiomycetes</taxon>
        <taxon>Eurotiomycetidae</taxon>
        <taxon>Eurotiales</taxon>
        <taxon>Aspergillaceae</taxon>
        <taxon>Penicillium</taxon>
    </lineage>
</organism>
<dbReference type="Pfam" id="PF06825">
    <property type="entry name" value="HSBP1"/>
    <property type="match status" value="1"/>
</dbReference>
<evidence type="ECO:0000256" key="1">
    <source>
        <dbReference type="ARBA" id="ARBA00006349"/>
    </source>
</evidence>
<reference evidence="3 4" key="1">
    <citation type="submission" date="2015-10" db="EMBL/GenBank/DDBJ databases">
        <title>Genome sequencing of Penicillium freii.</title>
        <authorList>
            <person name="Nguyen H.D."/>
            <person name="Visagie C.M."/>
            <person name="Seifert K.A."/>
        </authorList>
    </citation>
    <scope>NUCLEOTIDE SEQUENCE [LARGE SCALE GENOMIC DNA]</scope>
    <source>
        <strain evidence="3 4">DAOM 242723</strain>
    </source>
</reference>
<proteinExistence type="inferred from homology"/>
<keyword evidence="4" id="KW-1185">Reference proteome</keyword>
<dbReference type="PANTHER" id="PTHR19424">
    <property type="entry name" value="HEAT SHOCK FACTOR BINDING PROTEIN 1"/>
    <property type="match status" value="1"/>
</dbReference>
<sequence length="119" mass="12679">MTRSLIESTALSTVSLVSRCPKQSVQRLHSLTMVDNSKSPSPDKLSPLPEGESLLSQPNSDAQGQLTAAVDDLLNELQSKFDNVSTEMFGKLDDMTKRLDELEASLAASSSAGAPSQAK</sequence>
<dbReference type="OrthoDB" id="4159489at2759"/>
<dbReference type="GO" id="GO:0005829">
    <property type="term" value="C:cytosol"/>
    <property type="evidence" value="ECO:0007669"/>
    <property type="project" value="TreeGrafter"/>
</dbReference>
<dbReference type="Proteomes" id="UP000055045">
    <property type="component" value="Unassembled WGS sequence"/>
</dbReference>
<feature type="compositionally biased region" description="Low complexity" evidence="2">
    <location>
        <begin position="37"/>
        <end position="56"/>
    </location>
</feature>
<dbReference type="InterPro" id="IPR009643">
    <property type="entry name" value="HS1-bd"/>
</dbReference>
<dbReference type="Gene3D" id="1.20.5.430">
    <property type="match status" value="1"/>
</dbReference>
<protein>
    <recommendedName>
        <fullName evidence="5">Heat shock factor binding protein 1</fullName>
    </recommendedName>
</protein>
<comment type="similarity">
    <text evidence="1">Belongs to the HSBP1 family.</text>
</comment>
<comment type="caution">
    <text evidence="3">The sequence shown here is derived from an EMBL/GenBank/DDBJ whole genome shotgun (WGS) entry which is preliminary data.</text>
</comment>
<feature type="region of interest" description="Disordered" evidence="2">
    <location>
        <begin position="30"/>
        <end position="64"/>
    </location>
</feature>